<evidence type="ECO:0000313" key="2">
    <source>
        <dbReference type="Proteomes" id="UP000077202"/>
    </source>
</evidence>
<dbReference type="Proteomes" id="UP000077202">
    <property type="component" value="Unassembled WGS sequence"/>
</dbReference>
<comment type="caution">
    <text evidence="1">The sequence shown here is derived from an EMBL/GenBank/DDBJ whole genome shotgun (WGS) entry which is preliminary data.</text>
</comment>
<gene>
    <name evidence="1" type="ORF">AXG93_1988s1260</name>
</gene>
<sequence length="379" mass="42389">MAPTIKLHAPRVPEKVLGRCAEDDGDLTFDSESVRVPKDKERAYVDLFKHPRTGKNGYRTVWGMGLLNPAKIEAFPTREVPREGEEVVMANEVNSYFEEERSTPVEPSRASKEDKGKVVMIEDVPLRRNEVPVESTRTKVPREQAAEVLTMSPDTKADPVALEEVTAKAVEDVAAAESGAQKVVSSRTSTNTVILETGEEPSADETQSPVLGAADLLSVQVLPLLQYLDRKREKYAEGRTNESYVEIVRNQTRMKVAVAAEVAAKERRSQPTEAKYQALQKRLTKTAYDAESLKVDELSVAAKEKEQEYQSKLEVRAKKLTEYEAVRISDLELIEKLEAQCGELSTQRSQAEEQFCEMEAKLTEAGGRIGSYQRRRVMP</sequence>
<dbReference type="AlphaFoldDB" id="A0A176VWU5"/>
<name>A0A176VWU5_MARPO</name>
<evidence type="ECO:0000313" key="1">
    <source>
        <dbReference type="EMBL" id="OAE24821.1"/>
    </source>
</evidence>
<organism evidence="1 2">
    <name type="scientific">Marchantia polymorpha subsp. ruderalis</name>
    <dbReference type="NCBI Taxonomy" id="1480154"/>
    <lineage>
        <taxon>Eukaryota</taxon>
        <taxon>Viridiplantae</taxon>
        <taxon>Streptophyta</taxon>
        <taxon>Embryophyta</taxon>
        <taxon>Marchantiophyta</taxon>
        <taxon>Marchantiopsida</taxon>
        <taxon>Marchantiidae</taxon>
        <taxon>Marchantiales</taxon>
        <taxon>Marchantiaceae</taxon>
        <taxon>Marchantia</taxon>
    </lineage>
</organism>
<protein>
    <submittedName>
        <fullName evidence="1">Uncharacterized protein</fullName>
    </submittedName>
</protein>
<dbReference type="EMBL" id="LVLJ01002473">
    <property type="protein sequence ID" value="OAE24821.1"/>
    <property type="molecule type" value="Genomic_DNA"/>
</dbReference>
<proteinExistence type="predicted"/>
<keyword evidence="2" id="KW-1185">Reference proteome</keyword>
<reference evidence="1" key="1">
    <citation type="submission" date="2016-03" db="EMBL/GenBank/DDBJ databases">
        <title>Mechanisms controlling the formation of the plant cell surface in tip-growing cells are functionally conserved among land plants.</title>
        <authorList>
            <person name="Honkanen S."/>
            <person name="Jones V.A."/>
            <person name="Morieri G."/>
            <person name="Champion C."/>
            <person name="Hetherington A.J."/>
            <person name="Kelly S."/>
            <person name="Saint-Marcoux D."/>
            <person name="Proust H."/>
            <person name="Prescott H."/>
            <person name="Dolan L."/>
        </authorList>
    </citation>
    <scope>NUCLEOTIDE SEQUENCE [LARGE SCALE GENOMIC DNA]</scope>
    <source>
        <tissue evidence="1">Whole gametophyte</tissue>
    </source>
</reference>
<accession>A0A176VWU5</accession>